<keyword evidence="3" id="KW-0238">DNA-binding</keyword>
<evidence type="ECO:0000256" key="4">
    <source>
        <dbReference type="ARBA" id="ARBA00023163"/>
    </source>
</evidence>
<dbReference type="CDD" id="cd08422">
    <property type="entry name" value="PBP2_CrgA_like"/>
    <property type="match status" value="1"/>
</dbReference>
<keyword evidence="2" id="KW-0805">Transcription regulation</keyword>
<gene>
    <name evidence="6" type="ORF">GCM10007414_37820</name>
</gene>
<sequence>MHDNISLFIAVVQAGSFKAASKLLHIPASTIGRRIKQLETEFGCKLLSRNSHTFDMTREGRKLYQSAGFHINALDSIANELRQDIAGEVGLIKLLAPTNLMASHLQKILAQFLIAHPNIQLELELSNTLARFHATNADLAIRVGRQADSDLTQYKLGTIQTFLVASPSYLQSSTALVEPKALEQHQLIVVSPLPSWLLFDNLDSSVQFTFKPATQRVLVNDLNVAKQFAVDGLGIALLPQTEVKQELLSGDLVRALPDWHGVERDVYAVWYRRQLLSTRAAKLIDYLQSHANF</sequence>
<dbReference type="PANTHER" id="PTHR30537">
    <property type="entry name" value="HTH-TYPE TRANSCRIPTIONAL REGULATOR"/>
    <property type="match status" value="1"/>
</dbReference>
<evidence type="ECO:0000256" key="3">
    <source>
        <dbReference type="ARBA" id="ARBA00023125"/>
    </source>
</evidence>
<dbReference type="InterPro" id="IPR000847">
    <property type="entry name" value="LysR_HTH_N"/>
</dbReference>
<evidence type="ECO:0000256" key="1">
    <source>
        <dbReference type="ARBA" id="ARBA00009437"/>
    </source>
</evidence>
<dbReference type="Pfam" id="PF00126">
    <property type="entry name" value="HTH_1"/>
    <property type="match status" value="1"/>
</dbReference>
<feature type="domain" description="HTH lysR-type" evidence="5">
    <location>
        <begin position="1"/>
        <end position="57"/>
    </location>
</feature>
<dbReference type="InterPro" id="IPR036388">
    <property type="entry name" value="WH-like_DNA-bd_sf"/>
</dbReference>
<reference evidence="7" key="1">
    <citation type="journal article" date="2019" name="Int. J. Syst. Evol. Microbiol.">
        <title>The Global Catalogue of Microorganisms (GCM) 10K type strain sequencing project: providing services to taxonomists for standard genome sequencing and annotation.</title>
        <authorList>
            <consortium name="The Broad Institute Genomics Platform"/>
            <consortium name="The Broad Institute Genome Sequencing Center for Infectious Disease"/>
            <person name="Wu L."/>
            <person name="Ma J."/>
        </authorList>
    </citation>
    <scope>NUCLEOTIDE SEQUENCE [LARGE SCALE GENOMIC DNA]</scope>
    <source>
        <strain evidence="7">CGMCC 1.10131</strain>
    </source>
</reference>
<organism evidence="6 7">
    <name type="scientific">Agarivorans gilvus</name>
    <dbReference type="NCBI Taxonomy" id="680279"/>
    <lineage>
        <taxon>Bacteria</taxon>
        <taxon>Pseudomonadati</taxon>
        <taxon>Pseudomonadota</taxon>
        <taxon>Gammaproteobacteria</taxon>
        <taxon>Alteromonadales</taxon>
        <taxon>Alteromonadaceae</taxon>
        <taxon>Agarivorans</taxon>
    </lineage>
</organism>
<name>A0ABQ1I7I2_9ALTE</name>
<evidence type="ECO:0000313" key="7">
    <source>
        <dbReference type="Proteomes" id="UP000651977"/>
    </source>
</evidence>
<evidence type="ECO:0000313" key="6">
    <source>
        <dbReference type="EMBL" id="GGB20849.1"/>
    </source>
</evidence>
<dbReference type="InterPro" id="IPR058163">
    <property type="entry name" value="LysR-type_TF_proteobact-type"/>
</dbReference>
<dbReference type="EMBL" id="BMDY01000037">
    <property type="protein sequence ID" value="GGB20849.1"/>
    <property type="molecule type" value="Genomic_DNA"/>
</dbReference>
<dbReference type="SUPFAM" id="SSF53850">
    <property type="entry name" value="Periplasmic binding protein-like II"/>
    <property type="match status" value="1"/>
</dbReference>
<comment type="caution">
    <text evidence="6">The sequence shown here is derived from an EMBL/GenBank/DDBJ whole genome shotgun (WGS) entry which is preliminary data.</text>
</comment>
<dbReference type="PANTHER" id="PTHR30537:SF5">
    <property type="entry name" value="HTH-TYPE TRANSCRIPTIONAL ACTIVATOR TTDR-RELATED"/>
    <property type="match status" value="1"/>
</dbReference>
<protein>
    <submittedName>
        <fullName evidence="6">LysR family transcriptional regulator</fullName>
    </submittedName>
</protein>
<accession>A0ABQ1I7I2</accession>
<dbReference type="PROSITE" id="PS50931">
    <property type="entry name" value="HTH_LYSR"/>
    <property type="match status" value="1"/>
</dbReference>
<keyword evidence="4" id="KW-0804">Transcription</keyword>
<dbReference type="Pfam" id="PF03466">
    <property type="entry name" value="LysR_substrate"/>
    <property type="match status" value="1"/>
</dbReference>
<dbReference type="InterPro" id="IPR005119">
    <property type="entry name" value="LysR_subst-bd"/>
</dbReference>
<dbReference type="Gene3D" id="1.10.10.10">
    <property type="entry name" value="Winged helix-like DNA-binding domain superfamily/Winged helix DNA-binding domain"/>
    <property type="match status" value="1"/>
</dbReference>
<comment type="similarity">
    <text evidence="1">Belongs to the LysR transcriptional regulatory family.</text>
</comment>
<dbReference type="Gene3D" id="3.40.190.290">
    <property type="match status" value="1"/>
</dbReference>
<evidence type="ECO:0000259" key="5">
    <source>
        <dbReference type="PROSITE" id="PS50931"/>
    </source>
</evidence>
<keyword evidence="7" id="KW-1185">Reference proteome</keyword>
<proteinExistence type="inferred from homology"/>
<evidence type="ECO:0000256" key="2">
    <source>
        <dbReference type="ARBA" id="ARBA00023015"/>
    </source>
</evidence>
<dbReference type="InterPro" id="IPR036390">
    <property type="entry name" value="WH_DNA-bd_sf"/>
</dbReference>
<dbReference type="Proteomes" id="UP000651977">
    <property type="component" value="Unassembled WGS sequence"/>
</dbReference>
<dbReference type="RefSeq" id="WP_055734543.1">
    <property type="nucleotide sequence ID" value="NZ_BMDY01000037.1"/>
</dbReference>
<dbReference type="SUPFAM" id="SSF46785">
    <property type="entry name" value="Winged helix' DNA-binding domain"/>
    <property type="match status" value="1"/>
</dbReference>